<reference evidence="2" key="1">
    <citation type="submission" date="2016-10" db="EMBL/GenBank/DDBJ databases">
        <authorList>
            <person name="Varghese N."/>
            <person name="Submissions S."/>
        </authorList>
    </citation>
    <scope>NUCLEOTIDE SEQUENCE [LARGE SCALE GENOMIC DNA]</scope>
    <source>
        <strain evidence="2">DSM 4002</strain>
    </source>
</reference>
<dbReference type="Proteomes" id="UP000182961">
    <property type="component" value="Unassembled WGS sequence"/>
</dbReference>
<dbReference type="Pfam" id="PF04245">
    <property type="entry name" value="NA37"/>
    <property type="match status" value="1"/>
</dbReference>
<sequence>MTPPFWGGREGLTLMINLFNTHIETLSIHRVGNKSRNEAIFLSEQPFNLNDEIVPLIKEFFLKPFREKEENYFQFAHEVDLDYNDMFKFATQIFDNPGSLHEVSKQITQHLFEQSNHPHIKNGEVYVAHLTNVSIDNNIVDAIGVFKSEIQSDFLQFEEKETHLEMILQHGVSLNKLDKGCLIFNHKKEEGYKILTVDSNRYDARYWLEHFLSVDAFEDENFITKKYLKFCQNFAKDVVFPAEDKKEEVMFMNRSVNYFAKNDQFEESNFLNEVIDNPDLIPEFKNYKVDKGEKYSIEDVTSFPIANAAVSDARKSIKNVINLDTHIQIKMDFINPESAEKFVEKGWDEEKQMYYYLVYFNKEEKN</sequence>
<keyword evidence="2" id="KW-1185">Reference proteome</keyword>
<dbReference type="GO" id="GO:0009295">
    <property type="term" value="C:nucleoid"/>
    <property type="evidence" value="ECO:0007669"/>
    <property type="project" value="InterPro"/>
</dbReference>
<accession>A0A1I4U7G2</accession>
<protein>
    <recommendedName>
        <fullName evidence="3">37-kD nucleoid-associated bacterial protein</fullName>
    </recommendedName>
</protein>
<dbReference type="eggNOG" id="COG3081">
    <property type="taxonomic scope" value="Bacteria"/>
</dbReference>
<dbReference type="STRING" id="29536.FLB_14220"/>
<proteinExistence type="predicted"/>
<gene>
    <name evidence="1" type="ORF">SAMN05444143_10330</name>
</gene>
<evidence type="ECO:0000313" key="2">
    <source>
        <dbReference type="Proteomes" id="UP000182961"/>
    </source>
</evidence>
<dbReference type="EMBL" id="FOUT01000003">
    <property type="protein sequence ID" value="SFM84897.1"/>
    <property type="molecule type" value="Genomic_DNA"/>
</dbReference>
<dbReference type="AlphaFoldDB" id="A0A1I4U7G2"/>
<evidence type="ECO:0000313" key="1">
    <source>
        <dbReference type="EMBL" id="SFM84897.1"/>
    </source>
</evidence>
<organism evidence="1 2">
    <name type="scientific">Flavobacterium succinicans</name>
    <dbReference type="NCBI Taxonomy" id="29536"/>
    <lineage>
        <taxon>Bacteria</taxon>
        <taxon>Pseudomonadati</taxon>
        <taxon>Bacteroidota</taxon>
        <taxon>Flavobacteriia</taxon>
        <taxon>Flavobacteriales</taxon>
        <taxon>Flavobacteriaceae</taxon>
        <taxon>Flavobacterium</taxon>
    </lineage>
</organism>
<dbReference type="InterPro" id="IPR007358">
    <property type="entry name" value="Nucleoid_associated_NdpA"/>
</dbReference>
<name>A0A1I4U7G2_9FLAO</name>
<evidence type="ECO:0008006" key="3">
    <source>
        <dbReference type="Google" id="ProtNLM"/>
    </source>
</evidence>